<evidence type="ECO:0000313" key="1">
    <source>
        <dbReference type="EMBL" id="CAH2066812.1"/>
    </source>
</evidence>
<organism evidence="1 2">
    <name type="scientific">Iphiclides podalirius</name>
    <name type="common">scarce swallowtail</name>
    <dbReference type="NCBI Taxonomy" id="110791"/>
    <lineage>
        <taxon>Eukaryota</taxon>
        <taxon>Metazoa</taxon>
        <taxon>Ecdysozoa</taxon>
        <taxon>Arthropoda</taxon>
        <taxon>Hexapoda</taxon>
        <taxon>Insecta</taxon>
        <taxon>Pterygota</taxon>
        <taxon>Neoptera</taxon>
        <taxon>Endopterygota</taxon>
        <taxon>Lepidoptera</taxon>
        <taxon>Glossata</taxon>
        <taxon>Ditrysia</taxon>
        <taxon>Papilionoidea</taxon>
        <taxon>Papilionidae</taxon>
        <taxon>Papilioninae</taxon>
        <taxon>Iphiclides</taxon>
    </lineage>
</organism>
<keyword evidence="2" id="KW-1185">Reference proteome</keyword>
<evidence type="ECO:0000313" key="2">
    <source>
        <dbReference type="Proteomes" id="UP000837857"/>
    </source>
</evidence>
<name>A0ABN8IY14_9NEOP</name>
<gene>
    <name evidence="1" type="ORF">IPOD504_LOCUS13593</name>
</gene>
<reference evidence="1" key="1">
    <citation type="submission" date="2022-03" db="EMBL/GenBank/DDBJ databases">
        <authorList>
            <person name="Martin H S."/>
        </authorList>
    </citation>
    <scope>NUCLEOTIDE SEQUENCE</scope>
</reference>
<sequence>MWLSLFSWHVSLRHRIYCGMAIVPRWYRDVGRHATAASHNKIVRDDAIEGRTSAAAAPSRRPQFHLIAIYEQTSIMHSLFTRGGREIVPDGSCRRHVRVAFYCIYFTALICYRRCSKFHMSVFIVRPRALWPNVTERASREMDGALHTRKMARTSPTQPPHGQRFTERRLFRAAKQIKPSCTPESADPLINHRATTSRNIILHKS</sequence>
<evidence type="ECO:0008006" key="3">
    <source>
        <dbReference type="Google" id="ProtNLM"/>
    </source>
</evidence>
<proteinExistence type="predicted"/>
<feature type="non-terminal residue" evidence="1">
    <location>
        <position position="1"/>
    </location>
</feature>
<dbReference type="Proteomes" id="UP000837857">
    <property type="component" value="Chromosome 4"/>
</dbReference>
<protein>
    <recommendedName>
        <fullName evidence="3">Secreted protein</fullName>
    </recommendedName>
</protein>
<dbReference type="EMBL" id="OW152816">
    <property type="protein sequence ID" value="CAH2066812.1"/>
    <property type="molecule type" value="Genomic_DNA"/>
</dbReference>
<accession>A0ABN8IY14</accession>